<dbReference type="RefSeq" id="WP_413263132.1">
    <property type="nucleotide sequence ID" value="NZ_JBHFNR010000075.1"/>
</dbReference>
<evidence type="ECO:0000256" key="2">
    <source>
        <dbReference type="ARBA" id="ARBA00023027"/>
    </source>
</evidence>
<dbReference type="Proteomes" id="UP001576784">
    <property type="component" value="Unassembled WGS sequence"/>
</dbReference>
<comment type="caution">
    <text evidence="4">The sequence shown here is derived from an EMBL/GenBank/DDBJ whole genome shotgun (WGS) entry which is preliminary data.</text>
</comment>
<keyword evidence="1" id="KW-0560">Oxidoreductase</keyword>
<dbReference type="Gene3D" id="3.40.50.720">
    <property type="entry name" value="NAD(P)-binding Rossmann-like Domain"/>
    <property type="match status" value="2"/>
</dbReference>
<sequence length="311" mass="34841">MHILLMYSTHKPSEEHLQRLTAIEPSIRVSVAESEETAIAAAKDADVIFGHRYLIQSLPYTQNLRWVQSTASGVDRLPCVELAQRQVMLTRMTLQSFVIARHAVTLAWAMVRCLPQALEYQKAGIWNQTFDWLPLPRQAIVFGTGNIGRAIAKLLKADGIKVTGVKRTVNGETLAEFDDLCDRQSWFSLLPDMDWCFLALPHTEETRDLFNETAMRALPSHAIIVNVGRGETLVSADLCRVLSAGHLGGAALDVLYPKPTSSADPFWQTPGLIVTPHVAAHHYERSAMMEQFCEQQLVRFINNQPLLDRVT</sequence>
<keyword evidence="2" id="KW-0520">NAD</keyword>
<feature type="domain" description="D-isomer specific 2-hydroxyacid dehydrogenase NAD-binding" evidence="3">
    <location>
        <begin position="105"/>
        <end position="279"/>
    </location>
</feature>
<dbReference type="Pfam" id="PF02826">
    <property type="entry name" value="2-Hacid_dh_C"/>
    <property type="match status" value="1"/>
</dbReference>
<protein>
    <submittedName>
        <fullName evidence="4">D-2-hydroxyacid dehydrogenase</fullName>
    </submittedName>
</protein>
<name>A0ABV4XP55_9CYAN</name>
<evidence type="ECO:0000259" key="3">
    <source>
        <dbReference type="Pfam" id="PF02826"/>
    </source>
</evidence>
<evidence type="ECO:0000313" key="4">
    <source>
        <dbReference type="EMBL" id="MFB2893474.1"/>
    </source>
</evidence>
<dbReference type="InterPro" id="IPR006140">
    <property type="entry name" value="D-isomer_DH_NAD-bd"/>
</dbReference>
<gene>
    <name evidence="4" type="ORF">ACE1CI_11225</name>
</gene>
<dbReference type="PANTHER" id="PTHR43333">
    <property type="entry name" value="2-HACID_DH_C DOMAIN-CONTAINING PROTEIN"/>
    <property type="match status" value="1"/>
</dbReference>
<dbReference type="EMBL" id="JBHFNR010000075">
    <property type="protein sequence ID" value="MFB2893474.1"/>
    <property type="molecule type" value="Genomic_DNA"/>
</dbReference>
<accession>A0ABV4XP55</accession>
<evidence type="ECO:0000256" key="1">
    <source>
        <dbReference type="ARBA" id="ARBA00023002"/>
    </source>
</evidence>
<keyword evidence="5" id="KW-1185">Reference proteome</keyword>
<reference evidence="4 5" key="1">
    <citation type="submission" date="2024-09" db="EMBL/GenBank/DDBJ databases">
        <title>Floridaenema gen nov. (Aerosakkonemataceae, Aerosakkonematales ord. nov., Cyanobacteria) from benthic tropical and subtropical fresh waters, with the description of four new species.</title>
        <authorList>
            <person name="Moretto J.A."/>
            <person name="Berthold D.E."/>
            <person name="Lefler F.W."/>
            <person name="Huang I.-S."/>
            <person name="Laughinghouse H. IV."/>
        </authorList>
    </citation>
    <scope>NUCLEOTIDE SEQUENCE [LARGE SCALE GENOMIC DNA]</scope>
    <source>
        <strain evidence="4 5">BLCC-F50</strain>
    </source>
</reference>
<dbReference type="SUPFAM" id="SSF51735">
    <property type="entry name" value="NAD(P)-binding Rossmann-fold domains"/>
    <property type="match status" value="1"/>
</dbReference>
<proteinExistence type="predicted"/>
<dbReference type="InterPro" id="IPR036291">
    <property type="entry name" value="NAD(P)-bd_dom_sf"/>
</dbReference>
<organism evidence="4 5">
    <name type="scientific">Floridaenema flaviceps BLCC-F50</name>
    <dbReference type="NCBI Taxonomy" id="3153642"/>
    <lineage>
        <taxon>Bacteria</taxon>
        <taxon>Bacillati</taxon>
        <taxon>Cyanobacteriota</taxon>
        <taxon>Cyanophyceae</taxon>
        <taxon>Oscillatoriophycideae</taxon>
        <taxon>Aerosakkonematales</taxon>
        <taxon>Aerosakkonemataceae</taxon>
        <taxon>Floridanema</taxon>
        <taxon>Floridanema flaviceps</taxon>
    </lineage>
</organism>
<dbReference type="PANTHER" id="PTHR43333:SF1">
    <property type="entry name" value="D-ISOMER SPECIFIC 2-HYDROXYACID DEHYDROGENASE NAD-BINDING DOMAIN-CONTAINING PROTEIN"/>
    <property type="match status" value="1"/>
</dbReference>
<evidence type="ECO:0000313" key="5">
    <source>
        <dbReference type="Proteomes" id="UP001576784"/>
    </source>
</evidence>
<dbReference type="SUPFAM" id="SSF52283">
    <property type="entry name" value="Formate/glycerate dehydrogenase catalytic domain-like"/>
    <property type="match status" value="1"/>
</dbReference>
<dbReference type="CDD" id="cd05300">
    <property type="entry name" value="2-Hacid_dh_1"/>
    <property type="match status" value="1"/>
</dbReference>